<dbReference type="InterPro" id="IPR009072">
    <property type="entry name" value="Histone-fold"/>
</dbReference>
<comment type="caution">
    <text evidence="8">The sequence shown here is derived from an EMBL/GenBank/DDBJ whole genome shotgun (WGS) entry which is preliminary data.</text>
</comment>
<dbReference type="GO" id="GO:0046982">
    <property type="term" value="F:protein heterodimerization activity"/>
    <property type="evidence" value="ECO:0007669"/>
    <property type="project" value="InterPro"/>
</dbReference>
<dbReference type="InterPro" id="IPR003195">
    <property type="entry name" value="TFIID_TAF13"/>
</dbReference>
<evidence type="ECO:0000256" key="7">
    <source>
        <dbReference type="SAM" id="Phobius"/>
    </source>
</evidence>
<dbReference type="Gene3D" id="1.10.20.10">
    <property type="entry name" value="Histone, subunit A"/>
    <property type="match status" value="1"/>
</dbReference>
<protein>
    <recommendedName>
        <fullName evidence="6">Transcription initiation factor TFIID subunit 13</fullName>
    </recommendedName>
</protein>
<dbReference type="PANTHER" id="PTHR11380:SF5">
    <property type="entry name" value="TRANSCRIPTION INITIATION FACTOR TFIID SUBUNIT 13"/>
    <property type="match status" value="1"/>
</dbReference>
<sequence>MAEYKQRGRPPKGNKGVFTKDLRLLMYGFGDEPDPAPDTVNVMEELVNDYITEMCLKASKVAKDRKISKLQEKHSTLMKLKIKKQRRVISIFFSTIFSFRLILV</sequence>
<comment type="subcellular location">
    <subcellularLocation>
        <location evidence="1">Nucleus</location>
    </subcellularLocation>
</comment>
<proteinExistence type="inferred from homology"/>
<dbReference type="GO" id="GO:0005669">
    <property type="term" value="C:transcription factor TFIID complex"/>
    <property type="evidence" value="ECO:0007669"/>
    <property type="project" value="TreeGrafter"/>
</dbReference>
<keyword evidence="7" id="KW-0812">Transmembrane</keyword>
<keyword evidence="7" id="KW-0472">Membrane</keyword>
<comment type="similarity">
    <text evidence="5">Belongs to the TAF13 family.</text>
</comment>
<dbReference type="SUPFAM" id="SSF47113">
    <property type="entry name" value="Histone-fold"/>
    <property type="match status" value="1"/>
</dbReference>
<dbReference type="AlphaFoldDB" id="A0A8H3M7A1"/>
<evidence type="ECO:0000256" key="6">
    <source>
        <dbReference type="ARBA" id="ARBA00040136"/>
    </source>
</evidence>
<keyword evidence="4" id="KW-0539">Nucleus</keyword>
<evidence type="ECO:0000256" key="3">
    <source>
        <dbReference type="ARBA" id="ARBA00023163"/>
    </source>
</evidence>
<dbReference type="Pfam" id="PF02269">
    <property type="entry name" value="TFIID-18kDa"/>
    <property type="match status" value="1"/>
</dbReference>
<evidence type="ECO:0000256" key="5">
    <source>
        <dbReference type="ARBA" id="ARBA00038392"/>
    </source>
</evidence>
<dbReference type="OrthoDB" id="10266074at2759"/>
<evidence type="ECO:0000256" key="2">
    <source>
        <dbReference type="ARBA" id="ARBA00023015"/>
    </source>
</evidence>
<keyword evidence="3" id="KW-0804">Transcription</keyword>
<organism evidence="8 9">
    <name type="scientific">Rhizophagus clarus</name>
    <dbReference type="NCBI Taxonomy" id="94130"/>
    <lineage>
        <taxon>Eukaryota</taxon>
        <taxon>Fungi</taxon>
        <taxon>Fungi incertae sedis</taxon>
        <taxon>Mucoromycota</taxon>
        <taxon>Glomeromycotina</taxon>
        <taxon>Glomeromycetes</taxon>
        <taxon>Glomerales</taxon>
        <taxon>Glomeraceae</taxon>
        <taxon>Rhizophagus</taxon>
    </lineage>
</organism>
<evidence type="ECO:0000313" key="8">
    <source>
        <dbReference type="EMBL" id="GES97798.1"/>
    </source>
</evidence>
<dbReference type="Proteomes" id="UP000615446">
    <property type="component" value="Unassembled WGS sequence"/>
</dbReference>
<feature type="transmembrane region" description="Helical" evidence="7">
    <location>
        <begin position="87"/>
        <end position="103"/>
    </location>
</feature>
<dbReference type="EMBL" id="BLAL01000261">
    <property type="protein sequence ID" value="GES97798.1"/>
    <property type="molecule type" value="Genomic_DNA"/>
</dbReference>
<evidence type="ECO:0000256" key="1">
    <source>
        <dbReference type="ARBA" id="ARBA00004123"/>
    </source>
</evidence>
<dbReference type="PANTHER" id="PTHR11380">
    <property type="entry name" value="TRANSCRIPTION INITIATION FACTOR TFIID/SUPT3-RELATED"/>
    <property type="match status" value="1"/>
</dbReference>
<dbReference type="GO" id="GO:0051123">
    <property type="term" value="P:RNA polymerase II preinitiation complex assembly"/>
    <property type="evidence" value="ECO:0007669"/>
    <property type="project" value="TreeGrafter"/>
</dbReference>
<name>A0A8H3M7A1_9GLOM</name>
<keyword evidence="2" id="KW-0805">Transcription regulation</keyword>
<accession>A0A8H3M7A1</accession>
<evidence type="ECO:0000313" key="9">
    <source>
        <dbReference type="Proteomes" id="UP000615446"/>
    </source>
</evidence>
<keyword evidence="7" id="KW-1133">Transmembrane helix</keyword>
<reference evidence="8" key="1">
    <citation type="submission" date="2019-10" db="EMBL/GenBank/DDBJ databases">
        <title>Conservation and host-specific expression of non-tandemly repeated heterogenous ribosome RNA gene in arbuscular mycorrhizal fungi.</title>
        <authorList>
            <person name="Maeda T."/>
            <person name="Kobayashi Y."/>
            <person name="Nakagawa T."/>
            <person name="Ezawa T."/>
            <person name="Yamaguchi K."/>
            <person name="Bino T."/>
            <person name="Nishimoto Y."/>
            <person name="Shigenobu S."/>
            <person name="Kawaguchi M."/>
        </authorList>
    </citation>
    <scope>NUCLEOTIDE SEQUENCE</scope>
    <source>
        <strain evidence="8">HR1</strain>
    </source>
</reference>
<gene>
    <name evidence="8" type="ORF">RCL2_002437000</name>
</gene>
<evidence type="ECO:0000256" key="4">
    <source>
        <dbReference type="ARBA" id="ARBA00023242"/>
    </source>
</evidence>